<evidence type="ECO:0000313" key="2">
    <source>
        <dbReference type="Proteomes" id="UP000290572"/>
    </source>
</evidence>
<sequence length="102" mass="11115">MVVAKPKPGATSASGVRFALYKAYSELPDPSTLDPKAAYADFKPDSVHLICPMNLSSDKPLVDFIFNLLTAFHMVFVIIVDDNCGVISSALVCFCWVYGHKS</sequence>
<proteinExistence type="predicted"/>
<evidence type="ECO:0000313" key="1">
    <source>
        <dbReference type="EMBL" id="RXN25349.1"/>
    </source>
</evidence>
<dbReference type="Proteomes" id="UP000290572">
    <property type="component" value="Unassembled WGS sequence"/>
</dbReference>
<dbReference type="EMBL" id="QBIY01012379">
    <property type="protein sequence ID" value="RXN25349.1"/>
    <property type="molecule type" value="Genomic_DNA"/>
</dbReference>
<organism evidence="1 2">
    <name type="scientific">Labeo rohita</name>
    <name type="common">Indian major carp</name>
    <name type="synonym">Cyprinus rohita</name>
    <dbReference type="NCBI Taxonomy" id="84645"/>
    <lineage>
        <taxon>Eukaryota</taxon>
        <taxon>Metazoa</taxon>
        <taxon>Chordata</taxon>
        <taxon>Craniata</taxon>
        <taxon>Vertebrata</taxon>
        <taxon>Euteleostomi</taxon>
        <taxon>Actinopterygii</taxon>
        <taxon>Neopterygii</taxon>
        <taxon>Teleostei</taxon>
        <taxon>Ostariophysi</taxon>
        <taxon>Cypriniformes</taxon>
        <taxon>Cyprinidae</taxon>
        <taxon>Labeoninae</taxon>
        <taxon>Labeonini</taxon>
        <taxon>Labeo</taxon>
    </lineage>
</organism>
<protein>
    <submittedName>
        <fullName evidence="1">Uncharacterized protein</fullName>
    </submittedName>
</protein>
<accession>A0A498MU07</accession>
<keyword evidence="2" id="KW-1185">Reference proteome</keyword>
<comment type="caution">
    <text evidence="1">The sequence shown here is derived from an EMBL/GenBank/DDBJ whole genome shotgun (WGS) entry which is preliminary data.</text>
</comment>
<dbReference type="AlphaFoldDB" id="A0A498MU07"/>
<name>A0A498MU07_LABRO</name>
<reference evidence="1 2" key="1">
    <citation type="submission" date="2018-03" db="EMBL/GenBank/DDBJ databases">
        <title>Draft genome sequence of Rohu Carp (Labeo rohita).</title>
        <authorList>
            <person name="Das P."/>
            <person name="Kushwaha B."/>
            <person name="Joshi C.G."/>
            <person name="Kumar D."/>
            <person name="Nagpure N.S."/>
            <person name="Sahoo L."/>
            <person name="Das S.P."/>
            <person name="Bit A."/>
            <person name="Patnaik S."/>
            <person name="Meher P.K."/>
            <person name="Jayasankar P."/>
            <person name="Koringa P.G."/>
            <person name="Patel N.V."/>
            <person name="Hinsu A.T."/>
            <person name="Kumar R."/>
            <person name="Pandey M."/>
            <person name="Agarwal S."/>
            <person name="Srivastava S."/>
            <person name="Singh M."/>
            <person name="Iquebal M.A."/>
            <person name="Jaiswal S."/>
            <person name="Angadi U.B."/>
            <person name="Kumar N."/>
            <person name="Raza M."/>
            <person name="Shah T.M."/>
            <person name="Rai A."/>
            <person name="Jena J.K."/>
        </authorList>
    </citation>
    <scope>NUCLEOTIDE SEQUENCE [LARGE SCALE GENOMIC DNA]</scope>
    <source>
        <strain evidence="1">DASCIFA01</strain>
        <tissue evidence="1">Testis</tissue>
    </source>
</reference>
<gene>
    <name evidence="1" type="ORF">ROHU_021550</name>
</gene>